<name>A0A9W7SVU6_9PEZI</name>
<keyword evidence="3" id="KW-1185">Reference proteome</keyword>
<gene>
    <name evidence="2" type="ORF">Tdes44962_MAKER08659</name>
</gene>
<protein>
    <submittedName>
        <fullName evidence="2">Uncharacterized protein</fullName>
    </submittedName>
</protein>
<evidence type="ECO:0000256" key="1">
    <source>
        <dbReference type="SAM" id="MobiDB-lite"/>
    </source>
</evidence>
<reference evidence="2 3" key="2">
    <citation type="journal article" date="2021" name="Curr. Genet.">
        <title>Genetic response to nitrogen starvation in the aggressive Eucalyptus foliar pathogen Teratosphaeria destructans.</title>
        <authorList>
            <person name="Havenga M."/>
            <person name="Wingfield B.D."/>
            <person name="Wingfield M.J."/>
            <person name="Dreyer L.L."/>
            <person name="Roets F."/>
            <person name="Aylward J."/>
        </authorList>
    </citation>
    <scope>NUCLEOTIDE SEQUENCE [LARGE SCALE GENOMIC DNA]</scope>
    <source>
        <strain evidence="2">CMW44962</strain>
    </source>
</reference>
<feature type="compositionally biased region" description="Pro residues" evidence="1">
    <location>
        <begin position="81"/>
        <end position="97"/>
    </location>
</feature>
<accession>A0A9W7SVU6</accession>
<comment type="caution">
    <text evidence="2">The sequence shown here is derived from an EMBL/GenBank/DDBJ whole genome shotgun (WGS) entry which is preliminary data.</text>
</comment>
<dbReference type="OrthoDB" id="10467992at2759"/>
<evidence type="ECO:0000313" key="2">
    <source>
        <dbReference type="EMBL" id="KAH9834281.1"/>
    </source>
</evidence>
<feature type="region of interest" description="Disordered" evidence="1">
    <location>
        <begin position="36"/>
        <end position="133"/>
    </location>
</feature>
<reference evidence="2 3" key="1">
    <citation type="journal article" date="2018" name="IMA Fungus">
        <title>IMA Genome-F 10: Nine draft genome sequences of Claviceps purpurea s.lat., including C. arundinis, C. humidiphila, and C. cf. spartinae, pseudomolecules for the pitch canker pathogen Fusarium circinatum, draft genome of Davidsoniella eucalypti, Grosmannia galeiformis, Quambalaria eucalypti, and Teratosphaeria destructans.</title>
        <authorList>
            <person name="Wingfield B.D."/>
            <person name="Liu M."/>
            <person name="Nguyen H.D."/>
            <person name="Lane F.A."/>
            <person name="Morgan S.W."/>
            <person name="De Vos L."/>
            <person name="Wilken P.M."/>
            <person name="Duong T.A."/>
            <person name="Aylward J."/>
            <person name="Coetzee M.P."/>
            <person name="Dadej K."/>
            <person name="De Beer Z.W."/>
            <person name="Findlay W."/>
            <person name="Havenga M."/>
            <person name="Kolarik M."/>
            <person name="Menzies J.G."/>
            <person name="Naidoo K."/>
            <person name="Pochopski O."/>
            <person name="Shoukouhi P."/>
            <person name="Santana Q.C."/>
            <person name="Seifert K.A."/>
            <person name="Soal N."/>
            <person name="Steenkamp E.T."/>
            <person name="Tatham C.T."/>
            <person name="van der Nest M.A."/>
            <person name="Wingfield M.J."/>
        </authorList>
    </citation>
    <scope>NUCLEOTIDE SEQUENCE [LARGE SCALE GENOMIC DNA]</scope>
    <source>
        <strain evidence="2">CMW44962</strain>
    </source>
</reference>
<feature type="compositionally biased region" description="Basic and acidic residues" evidence="1">
    <location>
        <begin position="40"/>
        <end position="57"/>
    </location>
</feature>
<organism evidence="2 3">
    <name type="scientific">Teratosphaeria destructans</name>
    <dbReference type="NCBI Taxonomy" id="418781"/>
    <lineage>
        <taxon>Eukaryota</taxon>
        <taxon>Fungi</taxon>
        <taxon>Dikarya</taxon>
        <taxon>Ascomycota</taxon>
        <taxon>Pezizomycotina</taxon>
        <taxon>Dothideomycetes</taxon>
        <taxon>Dothideomycetidae</taxon>
        <taxon>Mycosphaerellales</taxon>
        <taxon>Teratosphaeriaceae</taxon>
        <taxon>Teratosphaeria</taxon>
    </lineage>
</organism>
<feature type="compositionally biased region" description="Pro residues" evidence="1">
    <location>
        <begin position="60"/>
        <end position="74"/>
    </location>
</feature>
<sequence>MSSIYYLTHTHPGPHHLDSLHTPNPFQLAPLPAHQHHTYTQHEIEGQKKIEKKKENATPHPRPPPRPPAHPPNPTSNLLRPCPPPLPKPPLSPPPTHPNTNPDLQKPTNTTTTPTDAQPGTCNPSPGDPNLTWICADVEGTPCDPYAWEDKLAGRRLARCGDDVREVD</sequence>
<dbReference type="Proteomes" id="UP001138500">
    <property type="component" value="Unassembled WGS sequence"/>
</dbReference>
<proteinExistence type="predicted"/>
<dbReference type="AlphaFoldDB" id="A0A9W7SVU6"/>
<evidence type="ECO:0000313" key="3">
    <source>
        <dbReference type="Proteomes" id="UP001138500"/>
    </source>
</evidence>
<dbReference type="EMBL" id="RIBY02001002">
    <property type="protein sequence ID" value="KAH9834281.1"/>
    <property type="molecule type" value="Genomic_DNA"/>
</dbReference>
<feature type="compositionally biased region" description="Low complexity" evidence="1">
    <location>
        <begin position="98"/>
        <end position="115"/>
    </location>
</feature>